<dbReference type="EMBL" id="KL142385">
    <property type="protein sequence ID" value="KDR73541.1"/>
    <property type="molecule type" value="Genomic_DNA"/>
</dbReference>
<evidence type="ECO:0000256" key="4">
    <source>
        <dbReference type="ARBA" id="ARBA00022454"/>
    </source>
</evidence>
<keyword evidence="7" id="KW-0539">Nucleus</keyword>
<dbReference type="GO" id="GO:0000781">
    <property type="term" value="C:chromosome, telomeric region"/>
    <property type="evidence" value="ECO:0007669"/>
    <property type="project" value="UniProtKB-SubCell"/>
</dbReference>
<dbReference type="GO" id="GO:0005634">
    <property type="term" value="C:nucleus"/>
    <property type="evidence" value="ECO:0007669"/>
    <property type="project" value="UniProtKB-SubCell"/>
</dbReference>
<gene>
    <name evidence="9" type="ORF">GALMADRAFT_616891</name>
</gene>
<dbReference type="SUPFAM" id="SSF50249">
    <property type="entry name" value="Nucleic acid-binding proteins"/>
    <property type="match status" value="1"/>
</dbReference>
<dbReference type="HOGENOM" id="CLU_1001314_0_0_1"/>
<dbReference type="Pfam" id="PF16686">
    <property type="entry name" value="POT1PC"/>
    <property type="match status" value="1"/>
</dbReference>
<evidence type="ECO:0000256" key="5">
    <source>
        <dbReference type="ARBA" id="ARBA00022895"/>
    </source>
</evidence>
<protein>
    <recommendedName>
        <fullName evidence="8">Protection of telomeres protein 1 ssDNA-binding domain-containing protein</fullName>
    </recommendedName>
</protein>
<dbReference type="InterPro" id="IPR012340">
    <property type="entry name" value="NA-bd_OB-fold"/>
</dbReference>
<proteinExistence type="inferred from homology"/>
<dbReference type="AlphaFoldDB" id="A0A067SRP6"/>
<accession>A0A067SRP6</accession>
<keyword evidence="10" id="KW-1185">Reference proteome</keyword>
<comment type="similarity">
    <text evidence="3">Belongs to the telombin family.</text>
</comment>
<dbReference type="InterPro" id="IPR032042">
    <property type="entry name" value="POT1PC"/>
</dbReference>
<feature type="domain" description="Protection of telomeres protein 1 ssDNA-binding" evidence="8">
    <location>
        <begin position="117"/>
        <end position="238"/>
    </location>
</feature>
<keyword evidence="5" id="KW-0779">Telomere</keyword>
<evidence type="ECO:0000313" key="9">
    <source>
        <dbReference type="EMBL" id="KDR73541.1"/>
    </source>
</evidence>
<name>A0A067SRP6_GALM3</name>
<dbReference type="STRING" id="685588.A0A067SRP6"/>
<dbReference type="GO" id="GO:0043047">
    <property type="term" value="F:single-stranded telomeric DNA binding"/>
    <property type="evidence" value="ECO:0007669"/>
    <property type="project" value="InterPro"/>
</dbReference>
<evidence type="ECO:0000256" key="1">
    <source>
        <dbReference type="ARBA" id="ARBA00004123"/>
    </source>
</evidence>
<reference evidence="10" key="1">
    <citation type="journal article" date="2014" name="Proc. Natl. Acad. Sci. U.S.A.">
        <title>Extensive sampling of basidiomycete genomes demonstrates inadequacy of the white-rot/brown-rot paradigm for wood decay fungi.</title>
        <authorList>
            <person name="Riley R."/>
            <person name="Salamov A.A."/>
            <person name="Brown D.W."/>
            <person name="Nagy L.G."/>
            <person name="Floudas D."/>
            <person name="Held B.W."/>
            <person name="Levasseur A."/>
            <person name="Lombard V."/>
            <person name="Morin E."/>
            <person name="Otillar R."/>
            <person name="Lindquist E.A."/>
            <person name="Sun H."/>
            <person name="LaButti K.M."/>
            <person name="Schmutz J."/>
            <person name="Jabbour D."/>
            <person name="Luo H."/>
            <person name="Baker S.E."/>
            <person name="Pisabarro A.G."/>
            <person name="Walton J.D."/>
            <person name="Blanchette R.A."/>
            <person name="Henrissat B."/>
            <person name="Martin F."/>
            <person name="Cullen D."/>
            <person name="Hibbett D.S."/>
            <person name="Grigoriev I.V."/>
        </authorList>
    </citation>
    <scope>NUCLEOTIDE SEQUENCE [LARGE SCALE GENOMIC DNA]</scope>
    <source>
        <strain evidence="10">CBS 339.88</strain>
    </source>
</reference>
<sequence>MIQPKVEIYQGAFVGKGYHDRLRWAAFCPSIGEIHHGPANHVPIQEGLGASGLGATFSPFFQPDAPEIAYCIALSDWWRGITERPRDSVTPQQPIQRHHSMHRVHRLISETGPFVPPDGYFDCTVEVLKVYTNSTVHTMYATDYTRNNDMSGAQSNSWSSSLSEYVLQFEMWDDAAQIAGEMRPGEYYSIKNARMKINSAGQLEGKVVQDKIVKLDESDAATSIHLKALLERKKNWEAKETSLEPEISYQLIEDVKEGKFFHCTVEVCFIPFAHVNPF</sequence>
<evidence type="ECO:0000259" key="8">
    <source>
        <dbReference type="Pfam" id="PF16686"/>
    </source>
</evidence>
<keyword evidence="4" id="KW-0158">Chromosome</keyword>
<evidence type="ECO:0000256" key="3">
    <source>
        <dbReference type="ARBA" id="ARBA00008442"/>
    </source>
</evidence>
<evidence type="ECO:0000256" key="2">
    <source>
        <dbReference type="ARBA" id="ARBA00004574"/>
    </source>
</evidence>
<evidence type="ECO:0000313" key="10">
    <source>
        <dbReference type="Proteomes" id="UP000027222"/>
    </source>
</evidence>
<dbReference type="Gene3D" id="2.40.50.140">
    <property type="entry name" value="Nucleic acid-binding proteins"/>
    <property type="match status" value="1"/>
</dbReference>
<organism evidence="9 10">
    <name type="scientific">Galerina marginata (strain CBS 339.88)</name>
    <dbReference type="NCBI Taxonomy" id="685588"/>
    <lineage>
        <taxon>Eukaryota</taxon>
        <taxon>Fungi</taxon>
        <taxon>Dikarya</taxon>
        <taxon>Basidiomycota</taxon>
        <taxon>Agaricomycotina</taxon>
        <taxon>Agaricomycetes</taxon>
        <taxon>Agaricomycetidae</taxon>
        <taxon>Agaricales</taxon>
        <taxon>Agaricineae</taxon>
        <taxon>Strophariaceae</taxon>
        <taxon>Galerina</taxon>
    </lineage>
</organism>
<dbReference type="OrthoDB" id="2186770at2759"/>
<comment type="subcellular location">
    <subcellularLocation>
        <location evidence="2">Chromosome</location>
        <location evidence="2">Telomere</location>
    </subcellularLocation>
    <subcellularLocation>
        <location evidence="1">Nucleus</location>
    </subcellularLocation>
</comment>
<evidence type="ECO:0000256" key="7">
    <source>
        <dbReference type="ARBA" id="ARBA00023242"/>
    </source>
</evidence>
<keyword evidence="6" id="KW-0238">DNA-binding</keyword>
<evidence type="ECO:0000256" key="6">
    <source>
        <dbReference type="ARBA" id="ARBA00023125"/>
    </source>
</evidence>
<dbReference type="Proteomes" id="UP000027222">
    <property type="component" value="Unassembled WGS sequence"/>
</dbReference>